<accession>A0A8S5RUQ4</accession>
<evidence type="ECO:0000313" key="1">
    <source>
        <dbReference type="EMBL" id="DAF42492.1"/>
    </source>
</evidence>
<reference evidence="1" key="1">
    <citation type="journal article" date="2021" name="Proc. Natl. Acad. Sci. U.S.A.">
        <title>A Catalog of Tens of Thousands of Viruses from Human Metagenomes Reveals Hidden Associations with Chronic Diseases.</title>
        <authorList>
            <person name="Tisza M.J."/>
            <person name="Buck C.B."/>
        </authorList>
    </citation>
    <scope>NUCLEOTIDE SEQUENCE</scope>
    <source>
        <strain evidence="1">CtLeG9</strain>
    </source>
</reference>
<dbReference type="InterPro" id="IPR027417">
    <property type="entry name" value="P-loop_NTPase"/>
</dbReference>
<dbReference type="Gene3D" id="3.40.50.300">
    <property type="entry name" value="P-loop containing nucleotide triphosphate hydrolases"/>
    <property type="match status" value="1"/>
</dbReference>
<protein>
    <submittedName>
        <fullName evidence="1">Large terminase</fullName>
    </submittedName>
</protein>
<organism evidence="1">
    <name type="scientific">Siphoviridae sp. ctLeG9</name>
    <dbReference type="NCBI Taxonomy" id="2827848"/>
    <lineage>
        <taxon>Viruses</taxon>
        <taxon>Duplodnaviria</taxon>
        <taxon>Heunggongvirae</taxon>
        <taxon>Uroviricota</taxon>
        <taxon>Caudoviricetes</taxon>
    </lineage>
</organism>
<proteinExistence type="predicted"/>
<dbReference type="EMBL" id="BK032495">
    <property type="protein sequence ID" value="DAF42492.1"/>
    <property type="molecule type" value="Genomic_DNA"/>
</dbReference>
<dbReference type="Gene3D" id="3.30.420.240">
    <property type="match status" value="1"/>
</dbReference>
<sequence length="548" mass="61059">MSTAAQRIKVKHRAEAEIMRYAKPDPETGVRPHALWHKHVHNVDLDPMQCLKMQEMDDHKNTVDFSCRRTGKTAVKEMYCLEYLATHPFQEEGIVAPRLQQSQTNLMYHLDAIRRSPILTGYIAHKNGRRQMADLRYQFENGSKAVCYGIMSQIDGDGLSIGSLEEIDDMPSDRLFSRFLPMLGSARRLGVDSGVKFDPQIRITGVYKGADVLSELINTGGYHILPPVDVYLGMELGILNQAFIDEMKSQLPEAEYLRQFLCMNVAAQNWIWEKYIRRAMAVGLQSGIQAVCPMPGGRYKKRGLLSFGYDHSGHGESAHASKSALVVCEQIGNFATFPFVKTWPAGTDDAVVQRDLLGFWQYFMPDYAMGDAYGLGMLTGLNDQLFARGLTDIDRRTIGDGQSTASTWQHWPFAPIRFEGMVKHNMASLLRQAFHNNQAAIPYVDDGSDALKTKNDANTSWGPSVLDVVQPESSDYAAFIRQLGNIKAEPAKNSAYNSYKMANPKIGDDMFDAACAAIMALLTAGAETYVPSVIQTRSVSQADLLGIR</sequence>
<name>A0A8S5RUQ4_9CAUD</name>